<protein>
    <submittedName>
        <fullName evidence="1">Beta strand repeat-containing protein</fullName>
    </submittedName>
</protein>
<proteinExistence type="predicted"/>
<dbReference type="PROSITE" id="PS51257">
    <property type="entry name" value="PROKAR_LIPOPROTEIN"/>
    <property type="match status" value="1"/>
</dbReference>
<accession>A0ABV7HCR4</accession>
<dbReference type="Proteomes" id="UP001595476">
    <property type="component" value="Unassembled WGS sequence"/>
</dbReference>
<dbReference type="InterPro" id="IPR008964">
    <property type="entry name" value="Invasin/intimin_cell_adhesion"/>
</dbReference>
<name>A0ABV7HCR4_9GAMM</name>
<dbReference type="EMBL" id="JBHRSZ010000002">
    <property type="protein sequence ID" value="MFC3150474.1"/>
    <property type="molecule type" value="Genomic_DNA"/>
</dbReference>
<organism evidence="1 2">
    <name type="scientific">Litoribrevibacter euphylliae</name>
    <dbReference type="NCBI Taxonomy" id="1834034"/>
    <lineage>
        <taxon>Bacteria</taxon>
        <taxon>Pseudomonadati</taxon>
        <taxon>Pseudomonadota</taxon>
        <taxon>Gammaproteobacteria</taxon>
        <taxon>Oceanospirillales</taxon>
        <taxon>Oceanospirillaceae</taxon>
        <taxon>Litoribrevibacter</taxon>
    </lineage>
</organism>
<dbReference type="RefSeq" id="WP_386717335.1">
    <property type="nucleotide sequence ID" value="NZ_JBHRSZ010000002.1"/>
</dbReference>
<dbReference type="InterPro" id="IPR013783">
    <property type="entry name" value="Ig-like_fold"/>
</dbReference>
<evidence type="ECO:0000313" key="1">
    <source>
        <dbReference type="EMBL" id="MFC3150474.1"/>
    </source>
</evidence>
<dbReference type="Gene3D" id="2.60.40.10">
    <property type="entry name" value="Immunoglobulins"/>
    <property type="match status" value="1"/>
</dbReference>
<gene>
    <name evidence="1" type="ORF">ACFOEK_05520</name>
</gene>
<comment type="caution">
    <text evidence="1">The sequence shown here is derived from an EMBL/GenBank/DDBJ whole genome shotgun (WGS) entry which is preliminary data.</text>
</comment>
<reference evidence="2" key="1">
    <citation type="journal article" date="2019" name="Int. J. Syst. Evol. Microbiol.">
        <title>The Global Catalogue of Microorganisms (GCM) 10K type strain sequencing project: providing services to taxonomists for standard genome sequencing and annotation.</title>
        <authorList>
            <consortium name="The Broad Institute Genomics Platform"/>
            <consortium name="The Broad Institute Genome Sequencing Center for Infectious Disease"/>
            <person name="Wu L."/>
            <person name="Ma J."/>
        </authorList>
    </citation>
    <scope>NUCLEOTIDE SEQUENCE [LARGE SCALE GENOMIC DNA]</scope>
    <source>
        <strain evidence="2">KCTC 52438</strain>
    </source>
</reference>
<evidence type="ECO:0000313" key="2">
    <source>
        <dbReference type="Proteomes" id="UP001595476"/>
    </source>
</evidence>
<keyword evidence="2" id="KW-1185">Reference proteome</keyword>
<sequence length="1068" mass="111382">MENKRMLRCGYQSLFYILFAWILAACGGGGGGGVDASDGNISTGETLDVTPIISGSAPYTIDANNSLSVSVLVTDSSGDPVSNARVSFSASVGLTNVGSTLTGADGITVTDATIFAGATGTVTAGTLSITAISGSSVGVNSVSYESAEDGDNSSTTPTPSDTTLELSFLDSNGTEYPSQQSIPFGDTVTIRATLTPKPATNVSIQISATQTENDITTTFGTLSNSTLTIVPNTDPDIDNGLGEVTLATGSGSGTVSISATLSDDVSDTENISIISPSLLIGYARSDNTIQTNTIKIDNDESLNSITLADNGTTLLQAELFIESATGTFTSNSSTYNRYTQSAKIDYTSNCAITQDSQDTSTTKSTISYSNATTNTINGITVATYKTISCTSTDTVAATTTIDGRLLTATTAIEFEDQVADTLEFIDVKDSSGNEISNIALQGSPSNIPKSARVTFKVTDNGNPVQGTKVFFELTNTIGGVSLSTDDADTVTYPDGRPLSTDADGEVTVTVNSGNLPTDVAIKATIEDSSDAANDTTNTEIDSGRIVTATSTALTLSTGLPHQGAFTMGADTPVPNAFDYQGVPVQLTVRASDLSQQAAPDGTSINFKAENGGGQLVNEDLVDTTSCQLSNGSCSITWRSQSFTNKPDVSRSIDNFLDTTNPINNQNIEDVELLLGTLPSGNTIYQTLVSYADTQVADNNDTVTVASVTGDLTALGITAADILAAATDNETSVGSDLSTTVDITSIIAATDIAGVIDGTNFTYADAGISTSNLQNVNIATLPFSSYNSNPNDRYGLIQVLAWATGEETFTDNNSDGLFNGDMTAEEADDLAEAFTDNNQNNQRDNEPGINIEEFEDVNNNNTYDSANGIYNGFRCDDTAIGLGHCPSTNKLIDVRDDITIIAATNSVDIATIAPNTVTTYADFRDNSSTAFRPLGSKRAQYEGMLRPVLFGVSYDTIGNVTNVNIDDVGGAYSFTVMVYDENGNPPPAGTTIEVDAPSSAKLASPLSQLTIPNQSVPFTFTVSVIRDEDSDDNSGTLGITVTTPAVTIGNTSYPELEELFTVGIQNNNP</sequence>
<dbReference type="SUPFAM" id="SSF49373">
    <property type="entry name" value="Invasin/intimin cell-adhesion fragments"/>
    <property type="match status" value="2"/>
</dbReference>